<feature type="domain" description="HDOD" evidence="1">
    <location>
        <begin position="19"/>
        <end position="211"/>
    </location>
</feature>
<reference evidence="2 3" key="1">
    <citation type="submission" date="2014-02" db="EMBL/GenBank/DDBJ databases">
        <title>Expanding our view of genomic diversity in Candidatus Accumulibacter clades.</title>
        <authorList>
            <person name="Skennerton C.T."/>
            <person name="Barr J.J."/>
            <person name="Slater F.R."/>
            <person name="Bond P.L."/>
            <person name="Tyson G.W."/>
        </authorList>
    </citation>
    <scope>NUCLEOTIDE SEQUENCE [LARGE SCALE GENOMIC DNA]</scope>
    <source>
        <strain evidence="3">BA-91</strain>
    </source>
</reference>
<evidence type="ECO:0000313" key="2">
    <source>
        <dbReference type="EMBL" id="KFB73097.1"/>
    </source>
</evidence>
<organism evidence="2 3">
    <name type="scientific">Candidatus Accumulibacter phosphatis</name>
    <dbReference type="NCBI Taxonomy" id="327160"/>
    <lineage>
        <taxon>Bacteria</taxon>
        <taxon>Pseudomonadati</taxon>
        <taxon>Pseudomonadota</taxon>
        <taxon>Betaproteobacteria</taxon>
        <taxon>Candidatus Accumulibacter</taxon>
    </lineage>
</organism>
<dbReference type="Pfam" id="PF08668">
    <property type="entry name" value="HDOD"/>
    <property type="match status" value="1"/>
</dbReference>
<proteinExistence type="predicted"/>
<gene>
    <name evidence="2" type="ORF">AW09_001669</name>
</gene>
<dbReference type="Proteomes" id="UP000020077">
    <property type="component" value="Unassembled WGS sequence"/>
</dbReference>
<dbReference type="PANTHER" id="PTHR33525">
    <property type="match status" value="1"/>
</dbReference>
<dbReference type="EMBL" id="JDVG02000287">
    <property type="protein sequence ID" value="KFB73097.1"/>
    <property type="molecule type" value="Genomic_DNA"/>
</dbReference>
<protein>
    <submittedName>
        <fullName evidence="2">HDOD domain protein</fullName>
    </submittedName>
</protein>
<dbReference type="Gene3D" id="1.10.3210.10">
    <property type="entry name" value="Hypothetical protein af1432"/>
    <property type="match status" value="1"/>
</dbReference>
<accession>A0A080LWH4</accession>
<dbReference type="AlphaFoldDB" id="A0A080LWH4"/>
<evidence type="ECO:0000259" key="1">
    <source>
        <dbReference type="PROSITE" id="PS51833"/>
    </source>
</evidence>
<sequence length="280" mass="30736">MAKLISAEMIEKTLKGIAIPARPQALLHLQNELKKGDPDPRVIVRLVVGDVGLSAAVLKTVNSPFFGLSRKISSVAQAVSLLGMKAAAQIVTGLVLRAAVGGKEPSLERFWDSAEKVAGIASYIASTIPRGPRDDAYCFGLFHDVGIPILMQKFPDYRQTLALADKDSSRPSTAVEDERHATDHATVGYLVAKGWFLPEAICEGILCHHDPLVFDDKDSINPQALTLIAINAMAEHFHDDYFFLRGNNRWGMIGARVLDHLGLQDDEYCDLREDLISMFK</sequence>
<dbReference type="InterPro" id="IPR013976">
    <property type="entry name" value="HDOD"/>
</dbReference>
<dbReference type="SUPFAM" id="SSF109604">
    <property type="entry name" value="HD-domain/PDEase-like"/>
    <property type="match status" value="1"/>
</dbReference>
<dbReference type="PROSITE" id="PS51833">
    <property type="entry name" value="HDOD"/>
    <property type="match status" value="1"/>
</dbReference>
<dbReference type="PANTHER" id="PTHR33525:SF6">
    <property type="entry name" value="HDOD DOMAIN-CONTAINING PROTEIN"/>
    <property type="match status" value="1"/>
</dbReference>
<name>A0A080LWH4_9PROT</name>
<comment type="caution">
    <text evidence="2">The sequence shown here is derived from an EMBL/GenBank/DDBJ whole genome shotgun (WGS) entry which is preliminary data.</text>
</comment>
<dbReference type="InterPro" id="IPR052340">
    <property type="entry name" value="RNase_Y/CdgJ"/>
</dbReference>
<evidence type="ECO:0000313" key="3">
    <source>
        <dbReference type="Proteomes" id="UP000020077"/>
    </source>
</evidence>